<evidence type="ECO:0000256" key="1">
    <source>
        <dbReference type="SAM" id="Phobius"/>
    </source>
</evidence>
<accession>A0A938YN92</accession>
<keyword evidence="1" id="KW-0812">Transmembrane</keyword>
<evidence type="ECO:0000313" key="2">
    <source>
        <dbReference type="EMBL" id="MBM9477843.1"/>
    </source>
</evidence>
<keyword evidence="1" id="KW-1133">Transmembrane helix</keyword>
<name>A0A938YN92_9ACTN</name>
<dbReference type="RefSeq" id="WP_205257946.1">
    <property type="nucleotide sequence ID" value="NZ_BAAAPV010000005.1"/>
</dbReference>
<keyword evidence="3" id="KW-1185">Reference proteome</keyword>
<organism evidence="2 3">
    <name type="scientific">Nakamurella flavida</name>
    <dbReference type="NCBI Taxonomy" id="363630"/>
    <lineage>
        <taxon>Bacteria</taxon>
        <taxon>Bacillati</taxon>
        <taxon>Actinomycetota</taxon>
        <taxon>Actinomycetes</taxon>
        <taxon>Nakamurellales</taxon>
        <taxon>Nakamurellaceae</taxon>
        <taxon>Nakamurella</taxon>
    </lineage>
</organism>
<sequence>MDWWVWLIIVVVIVVIAVGAFIALQAKRKSGGVIINDRSRRKGKGSGR</sequence>
<dbReference type="AlphaFoldDB" id="A0A938YN92"/>
<dbReference type="Proteomes" id="UP000663801">
    <property type="component" value="Unassembled WGS sequence"/>
</dbReference>
<dbReference type="EMBL" id="JAERWL010000012">
    <property type="protein sequence ID" value="MBM9477843.1"/>
    <property type="molecule type" value="Genomic_DNA"/>
</dbReference>
<feature type="transmembrane region" description="Helical" evidence="1">
    <location>
        <begin position="6"/>
        <end position="24"/>
    </location>
</feature>
<comment type="caution">
    <text evidence="2">The sequence shown here is derived from an EMBL/GenBank/DDBJ whole genome shotgun (WGS) entry which is preliminary data.</text>
</comment>
<reference evidence="2" key="1">
    <citation type="submission" date="2021-01" db="EMBL/GenBank/DDBJ databases">
        <title>KCTC 19127 draft genome.</title>
        <authorList>
            <person name="An D."/>
        </authorList>
    </citation>
    <scope>NUCLEOTIDE SEQUENCE</scope>
    <source>
        <strain evidence="2">KCTC 19127</strain>
    </source>
</reference>
<gene>
    <name evidence="2" type="ORF">JL107_15440</name>
</gene>
<keyword evidence="1" id="KW-0472">Membrane</keyword>
<protein>
    <submittedName>
        <fullName evidence="2">Uncharacterized protein</fullName>
    </submittedName>
</protein>
<proteinExistence type="predicted"/>
<evidence type="ECO:0000313" key="3">
    <source>
        <dbReference type="Proteomes" id="UP000663801"/>
    </source>
</evidence>